<evidence type="ECO:0000313" key="2">
    <source>
        <dbReference type="Proteomes" id="UP000284219"/>
    </source>
</evidence>
<organism evidence="1 2">
    <name type="scientific">Ammoniphilus oxalaticus</name>
    <dbReference type="NCBI Taxonomy" id="66863"/>
    <lineage>
        <taxon>Bacteria</taxon>
        <taxon>Bacillati</taxon>
        <taxon>Bacillota</taxon>
        <taxon>Bacilli</taxon>
        <taxon>Bacillales</taxon>
        <taxon>Paenibacillaceae</taxon>
        <taxon>Aneurinibacillus group</taxon>
        <taxon>Ammoniphilus</taxon>
    </lineage>
</organism>
<reference evidence="1 2" key="1">
    <citation type="submission" date="2016-08" db="EMBL/GenBank/DDBJ databases">
        <title>Novel Firmicute Genomes.</title>
        <authorList>
            <person name="Poppleton D.I."/>
            <person name="Gribaldo S."/>
        </authorList>
    </citation>
    <scope>NUCLEOTIDE SEQUENCE [LARGE SCALE GENOMIC DNA]</scope>
    <source>
        <strain evidence="1 2">RAOx-1</strain>
    </source>
</reference>
<gene>
    <name evidence="1" type="ORF">BEP19_16500</name>
</gene>
<dbReference type="EMBL" id="MCHY01000002">
    <property type="protein sequence ID" value="RKD26796.1"/>
    <property type="molecule type" value="Genomic_DNA"/>
</dbReference>
<proteinExistence type="predicted"/>
<name>A0A419SQP3_9BACL</name>
<protein>
    <submittedName>
        <fullName evidence="1">Uncharacterized protein</fullName>
    </submittedName>
</protein>
<dbReference type="OrthoDB" id="2677162at2"/>
<accession>A0A419SQP3</accession>
<dbReference type="AlphaFoldDB" id="A0A419SQP3"/>
<evidence type="ECO:0000313" key="1">
    <source>
        <dbReference type="EMBL" id="RKD26796.1"/>
    </source>
</evidence>
<dbReference type="Proteomes" id="UP000284219">
    <property type="component" value="Unassembled WGS sequence"/>
</dbReference>
<sequence>MSELLHIFQMTSKPYLTGEEQQRFWRRVHRYMLQKKRWWRQSMDRIGIDLIYEGTNPYNVYMTLPQHLINHFPQYPRAKERRSRGNWSYPTVDLTALAVPAHLSVCELKLNFDQMFSLPSSDVIFPDHLLLEEGERARVSFTLVPVEKQLNRKNHHVFHTKMENGFRPYRQASHWFIVFINWLRRIVFKRELGEQGQPFLSRETLRKLNDSHFSVKIRVAAEQRVLPKLTLPFTELKGENELKIQFLAKSEQKSSLREMNRLKTGGRHLSDQNLLGGRELSYLFSFLSEQEQPSEKIARSHF</sequence>
<comment type="caution">
    <text evidence="1">The sequence shown here is derived from an EMBL/GenBank/DDBJ whole genome shotgun (WGS) entry which is preliminary data.</text>
</comment>
<keyword evidence="2" id="KW-1185">Reference proteome</keyword>
<dbReference type="RefSeq" id="WP_120188082.1">
    <property type="nucleotide sequence ID" value="NZ_MCHY01000002.1"/>
</dbReference>